<evidence type="ECO:0000259" key="16">
    <source>
        <dbReference type="SMART" id="SM00734"/>
    </source>
</evidence>
<evidence type="ECO:0000313" key="17">
    <source>
        <dbReference type="EMBL" id="TPX43053.1"/>
    </source>
</evidence>
<dbReference type="PANTHER" id="PTHR12415:SF0">
    <property type="entry name" value="TYROSYL-DNA PHOSPHODIESTERASE 1"/>
    <property type="match status" value="1"/>
</dbReference>
<evidence type="ECO:0000256" key="6">
    <source>
        <dbReference type="ARBA" id="ARBA00022771"/>
    </source>
</evidence>
<sequence length="536" mass="60282">MSSKRPRDQDDGQSRPAPSTRSTASTSNPNETHVDMVKCPICRVFVASNNINSHLDQEHFGDDGTPTILATSNEPVQTPGTTTIADCGIRLLQVRDAEAWTNRACPGIRDILSMNGRLRKMLQVNFMVEIDWLMKVVPQESKHIPIYIVHGMRRSDVDTSRYPNAKAHAAYVPDAYGTHHTKMMILQFDDDTLRIVISSANLIEQDWKNKCQAAWISPPLKRKPASFSESQFEKDLVAYMKFETYRGLLDEWATLLSEYDCSPCRVVIVASVPGRHQKQDLHKWGLTRMAQVLQNVRCEGQGTLIAQYSSMGSLGKSDEWLAKVFFKAFAQSSARKDGILSNNTLGEMPDLKMVYPTIHEVVDSLEGISAGGSLRLSEKNWSAQERYLRPLLHKWVSHTQGRDGAMPHIKTYTRLNALGTVAWLFVTSHNVSKAAWGDLQKNKSQLYMRSYELGVLCYPDLFTDHEGVKASMVNVSPRNIPNEIGLFPTAPFSLDNALSNNNQIQSHSISVPIRLPYDVPLTRYAKHDVAWHIPDC</sequence>
<protein>
    <recommendedName>
        <fullName evidence="16">UBZ4-type domain-containing protein</fullName>
    </recommendedName>
</protein>
<keyword evidence="3" id="KW-0540">Nuclease</keyword>
<keyword evidence="5" id="KW-0227">DNA damage</keyword>
<gene>
    <name evidence="17" type="ORF">SeMB42_g04885</name>
</gene>
<organism evidence="17 18">
    <name type="scientific">Synchytrium endobioticum</name>
    <dbReference type="NCBI Taxonomy" id="286115"/>
    <lineage>
        <taxon>Eukaryota</taxon>
        <taxon>Fungi</taxon>
        <taxon>Fungi incertae sedis</taxon>
        <taxon>Chytridiomycota</taxon>
        <taxon>Chytridiomycota incertae sedis</taxon>
        <taxon>Chytridiomycetes</taxon>
        <taxon>Synchytriales</taxon>
        <taxon>Synchytriaceae</taxon>
        <taxon>Synchytrium</taxon>
    </lineage>
</organism>
<evidence type="ECO:0000256" key="11">
    <source>
        <dbReference type="ARBA" id="ARBA00023242"/>
    </source>
</evidence>
<dbReference type="VEuPathDB" id="FungiDB:SeMB42_g04885"/>
<dbReference type="InterPro" id="IPR006642">
    <property type="entry name" value="Rad18_UBZ4"/>
</dbReference>
<dbReference type="GO" id="GO:0003690">
    <property type="term" value="F:double-stranded DNA binding"/>
    <property type="evidence" value="ECO:0007669"/>
    <property type="project" value="TreeGrafter"/>
</dbReference>
<evidence type="ECO:0000256" key="8">
    <source>
        <dbReference type="ARBA" id="ARBA00022833"/>
    </source>
</evidence>
<dbReference type="GO" id="GO:0006281">
    <property type="term" value="P:DNA repair"/>
    <property type="evidence" value="ECO:0007669"/>
    <property type="project" value="UniProtKB-KW"/>
</dbReference>
<keyword evidence="11" id="KW-0539">Nucleus</keyword>
<evidence type="ECO:0000256" key="1">
    <source>
        <dbReference type="ARBA" id="ARBA00004123"/>
    </source>
</evidence>
<comment type="subcellular location">
    <subcellularLocation>
        <location evidence="1">Nucleus</location>
    </subcellularLocation>
</comment>
<accession>A0A507CV80</accession>
<dbReference type="EMBL" id="QEAN01000211">
    <property type="protein sequence ID" value="TPX43053.1"/>
    <property type="molecule type" value="Genomic_DNA"/>
</dbReference>
<evidence type="ECO:0000313" key="18">
    <source>
        <dbReference type="Proteomes" id="UP000317494"/>
    </source>
</evidence>
<dbReference type="GO" id="GO:0005634">
    <property type="term" value="C:nucleus"/>
    <property type="evidence" value="ECO:0007669"/>
    <property type="project" value="UniProtKB-SubCell"/>
</dbReference>
<keyword evidence="10" id="KW-0234">DNA repair</keyword>
<dbReference type="GO" id="GO:0017005">
    <property type="term" value="F:3'-tyrosyl-DNA phosphodiesterase activity"/>
    <property type="evidence" value="ECO:0007669"/>
    <property type="project" value="TreeGrafter"/>
</dbReference>
<reference evidence="17 18" key="1">
    <citation type="journal article" date="2019" name="Sci. Rep.">
        <title>Comparative genomics of chytrid fungi reveal insights into the obligate biotrophic and pathogenic lifestyle of Synchytrium endobioticum.</title>
        <authorList>
            <person name="van de Vossenberg B.T.L.H."/>
            <person name="Warris S."/>
            <person name="Nguyen H.D.T."/>
            <person name="van Gent-Pelzer M.P.E."/>
            <person name="Joly D.L."/>
            <person name="van de Geest H.C."/>
            <person name="Bonants P.J.M."/>
            <person name="Smith D.S."/>
            <person name="Levesque C.A."/>
            <person name="van der Lee T.A.J."/>
        </authorList>
    </citation>
    <scope>NUCLEOTIDE SEQUENCE [LARGE SCALE GENOMIC DNA]</scope>
    <source>
        <strain evidence="17 18">MB42</strain>
    </source>
</reference>
<name>A0A507CV80_9FUNG</name>
<feature type="binding site" evidence="13">
    <location>
        <position position="182"/>
    </location>
    <ligand>
        <name>substrate</name>
    </ligand>
</feature>
<evidence type="ECO:0000256" key="4">
    <source>
        <dbReference type="ARBA" id="ARBA00022723"/>
    </source>
</evidence>
<dbReference type="STRING" id="286115.A0A507CV80"/>
<dbReference type="GO" id="GO:0003697">
    <property type="term" value="F:single-stranded DNA binding"/>
    <property type="evidence" value="ECO:0007669"/>
    <property type="project" value="TreeGrafter"/>
</dbReference>
<evidence type="ECO:0000256" key="3">
    <source>
        <dbReference type="ARBA" id="ARBA00022722"/>
    </source>
</evidence>
<dbReference type="InterPro" id="IPR010347">
    <property type="entry name" value="Tdp1"/>
</dbReference>
<dbReference type="GO" id="GO:0004527">
    <property type="term" value="F:exonuclease activity"/>
    <property type="evidence" value="ECO:0007669"/>
    <property type="project" value="UniProtKB-KW"/>
</dbReference>
<feature type="active site" description="Nucleophile" evidence="12">
    <location>
        <position position="180"/>
    </location>
</feature>
<comment type="caution">
    <text evidence="17">The sequence shown here is derived from an EMBL/GenBank/DDBJ whole genome shotgun (WGS) entry which is preliminary data.</text>
</comment>
<feature type="active site" description="Proton donor/acceptor" evidence="12">
    <location>
        <position position="408"/>
    </location>
</feature>
<dbReference type="AlphaFoldDB" id="A0A507CV80"/>
<feature type="compositionally biased region" description="Low complexity" evidence="15">
    <location>
        <begin position="14"/>
        <end position="30"/>
    </location>
</feature>
<evidence type="ECO:0000256" key="12">
    <source>
        <dbReference type="PIRSR" id="PIRSR610347-1"/>
    </source>
</evidence>
<feature type="compositionally biased region" description="Basic and acidic residues" evidence="15">
    <location>
        <begin position="1"/>
        <end position="13"/>
    </location>
</feature>
<dbReference type="Gene3D" id="3.30.870.10">
    <property type="entry name" value="Endonuclease Chain A"/>
    <property type="match status" value="2"/>
</dbReference>
<dbReference type="Pfam" id="PF06087">
    <property type="entry name" value="Tyr-DNA_phospho"/>
    <property type="match status" value="1"/>
</dbReference>
<dbReference type="Proteomes" id="UP000317494">
    <property type="component" value="Unassembled WGS sequence"/>
</dbReference>
<keyword evidence="7" id="KW-0378">Hydrolase</keyword>
<feature type="binding site" evidence="13">
    <location>
        <position position="410"/>
    </location>
    <ligand>
        <name>substrate</name>
    </ligand>
</feature>
<evidence type="ECO:0000256" key="15">
    <source>
        <dbReference type="SAM" id="MobiDB-lite"/>
    </source>
</evidence>
<evidence type="ECO:0000256" key="13">
    <source>
        <dbReference type="PIRSR" id="PIRSR610347-2"/>
    </source>
</evidence>
<feature type="site" description="Interaction with DNA" evidence="14">
    <location>
        <position position="432"/>
    </location>
</feature>
<comment type="similarity">
    <text evidence="2">Belongs to the tyrosyl-DNA phosphodiesterase family.</text>
</comment>
<keyword evidence="8" id="KW-0862">Zinc</keyword>
<keyword evidence="4" id="KW-0479">Metal-binding</keyword>
<dbReference type="SUPFAM" id="SSF56024">
    <property type="entry name" value="Phospholipase D/nuclease"/>
    <property type="match status" value="2"/>
</dbReference>
<evidence type="ECO:0000256" key="7">
    <source>
        <dbReference type="ARBA" id="ARBA00022801"/>
    </source>
</evidence>
<feature type="region of interest" description="Disordered" evidence="15">
    <location>
        <begin position="1"/>
        <end position="32"/>
    </location>
</feature>
<dbReference type="PANTHER" id="PTHR12415">
    <property type="entry name" value="TYROSYL-DNA PHOSPHODIESTERASE 1"/>
    <property type="match status" value="1"/>
</dbReference>
<keyword evidence="6" id="KW-0863">Zinc-finger</keyword>
<evidence type="ECO:0000256" key="5">
    <source>
        <dbReference type="ARBA" id="ARBA00022763"/>
    </source>
</evidence>
<evidence type="ECO:0000256" key="2">
    <source>
        <dbReference type="ARBA" id="ARBA00010205"/>
    </source>
</evidence>
<proteinExistence type="inferred from homology"/>
<evidence type="ECO:0000256" key="9">
    <source>
        <dbReference type="ARBA" id="ARBA00022839"/>
    </source>
</evidence>
<keyword evidence="9" id="KW-0269">Exonuclease</keyword>
<keyword evidence="18" id="KW-1185">Reference proteome</keyword>
<dbReference type="GO" id="GO:0008270">
    <property type="term" value="F:zinc ion binding"/>
    <property type="evidence" value="ECO:0007669"/>
    <property type="project" value="UniProtKB-KW"/>
</dbReference>
<dbReference type="SMART" id="SM00734">
    <property type="entry name" value="ZnF_Rad18"/>
    <property type="match status" value="1"/>
</dbReference>
<evidence type="ECO:0000256" key="10">
    <source>
        <dbReference type="ARBA" id="ARBA00023204"/>
    </source>
</evidence>
<feature type="domain" description="UBZ4-type" evidence="16">
    <location>
        <begin position="36"/>
        <end position="60"/>
    </location>
</feature>
<evidence type="ECO:0000256" key="14">
    <source>
        <dbReference type="PIRSR" id="PIRSR610347-3"/>
    </source>
</evidence>